<organism evidence="1 2">
    <name type="scientific">Galerina marginata (strain CBS 339.88)</name>
    <dbReference type="NCBI Taxonomy" id="685588"/>
    <lineage>
        <taxon>Eukaryota</taxon>
        <taxon>Fungi</taxon>
        <taxon>Dikarya</taxon>
        <taxon>Basidiomycota</taxon>
        <taxon>Agaricomycotina</taxon>
        <taxon>Agaricomycetes</taxon>
        <taxon>Agaricomycetidae</taxon>
        <taxon>Agaricales</taxon>
        <taxon>Agaricineae</taxon>
        <taxon>Strophariaceae</taxon>
        <taxon>Galerina</taxon>
    </lineage>
</organism>
<dbReference type="EMBL" id="KL142382">
    <property type="protein sequence ID" value="KDR74815.1"/>
    <property type="molecule type" value="Genomic_DNA"/>
</dbReference>
<evidence type="ECO:0000313" key="2">
    <source>
        <dbReference type="Proteomes" id="UP000027222"/>
    </source>
</evidence>
<dbReference type="HOGENOM" id="CLU_973321_0_0_1"/>
<name>A0A067SV52_GALM3</name>
<gene>
    <name evidence="1" type="ORF">GALMADRAFT_141148</name>
</gene>
<reference evidence="2" key="1">
    <citation type="journal article" date="2014" name="Proc. Natl. Acad. Sci. U.S.A.">
        <title>Extensive sampling of basidiomycete genomes demonstrates inadequacy of the white-rot/brown-rot paradigm for wood decay fungi.</title>
        <authorList>
            <person name="Riley R."/>
            <person name="Salamov A.A."/>
            <person name="Brown D.W."/>
            <person name="Nagy L.G."/>
            <person name="Floudas D."/>
            <person name="Held B.W."/>
            <person name="Levasseur A."/>
            <person name="Lombard V."/>
            <person name="Morin E."/>
            <person name="Otillar R."/>
            <person name="Lindquist E.A."/>
            <person name="Sun H."/>
            <person name="LaButti K.M."/>
            <person name="Schmutz J."/>
            <person name="Jabbour D."/>
            <person name="Luo H."/>
            <person name="Baker S.E."/>
            <person name="Pisabarro A.G."/>
            <person name="Walton J.D."/>
            <person name="Blanchette R.A."/>
            <person name="Henrissat B."/>
            <person name="Martin F."/>
            <person name="Cullen D."/>
            <person name="Hibbett D.S."/>
            <person name="Grigoriev I.V."/>
        </authorList>
    </citation>
    <scope>NUCLEOTIDE SEQUENCE [LARGE SCALE GENOMIC DNA]</scope>
    <source>
        <strain evidence="2">CBS 339.88</strain>
    </source>
</reference>
<proteinExistence type="predicted"/>
<dbReference type="OrthoDB" id="2880568at2759"/>
<sequence>MAGHNAAGSMSRKSSCAEEFAHRTSTNRLSEAVAREKMREKMRFENSLDDSVAARLEYRYGGAHEAGFEHIILTLKKPADERIMEAIGYLENYCKLLKGCTSKEVLEVFYQEVGLRLIRILQKPIKWQISLSDGFQVIAGLNALQIPAGTINFLYLKMLGHVYIVEDAKDLAPIVNDVARYGGAYRPEDVYEFIQPTSSAAGTGGRSRRSWLTRCITLASRALHRLLMVSECSCSRKGSTGVRDVMIIVGGISLGTGIIEVGTLRETVSKRQVKDLTMLSFCGWSC</sequence>
<dbReference type="STRING" id="685588.A0A067SV52"/>
<dbReference type="AlphaFoldDB" id="A0A067SV52"/>
<accession>A0A067SV52</accession>
<protein>
    <submittedName>
        <fullName evidence="1">Uncharacterized protein</fullName>
    </submittedName>
</protein>
<keyword evidence="2" id="KW-1185">Reference proteome</keyword>
<evidence type="ECO:0000313" key="1">
    <source>
        <dbReference type="EMBL" id="KDR74815.1"/>
    </source>
</evidence>
<dbReference type="Proteomes" id="UP000027222">
    <property type="component" value="Unassembled WGS sequence"/>
</dbReference>